<sequence length="235" mass="26178">MLAAGREEEFHFLRFEFLQRLNLAQLQLDLIRLKANINKGGVLSSEDKQAIQLRLKDYATAQWLPKREMRKRRLLLQRFFRSPGVELAEFGSHTHSSDTDANAKIDPLRQTLMRRLPPWLTFSNEEKAERSKEYGEGQLPKAVSAPVDRLARFLIAFTGGSFLICPMLILSLNPSTTKSLVTVSLAVLLFILLLSFGIRVSNVVTLVATATYAAVLVVFVGTSSGNTGRQGGTSQ</sequence>
<evidence type="ECO:0000313" key="4">
    <source>
        <dbReference type="Proteomes" id="UP001303760"/>
    </source>
</evidence>
<dbReference type="Proteomes" id="UP001303760">
    <property type="component" value="Unassembled WGS sequence"/>
</dbReference>
<dbReference type="Pfam" id="PF20237">
    <property type="entry name" value="DUF6594"/>
    <property type="match status" value="1"/>
</dbReference>
<feature type="domain" description="DUF6594" evidence="2">
    <location>
        <begin position="10"/>
        <end position="217"/>
    </location>
</feature>
<evidence type="ECO:0000256" key="1">
    <source>
        <dbReference type="SAM" id="Phobius"/>
    </source>
</evidence>
<comment type="caution">
    <text evidence="3">The sequence shown here is derived from an EMBL/GenBank/DDBJ whole genome shotgun (WGS) entry which is preliminary data.</text>
</comment>
<protein>
    <recommendedName>
        <fullName evidence="2">DUF6594 domain-containing protein</fullName>
    </recommendedName>
</protein>
<evidence type="ECO:0000259" key="2">
    <source>
        <dbReference type="Pfam" id="PF20237"/>
    </source>
</evidence>
<keyword evidence="1" id="KW-0472">Membrane</keyword>
<keyword evidence="1" id="KW-0812">Transmembrane</keyword>
<organism evidence="3 4">
    <name type="scientific">Achaetomium macrosporum</name>
    <dbReference type="NCBI Taxonomy" id="79813"/>
    <lineage>
        <taxon>Eukaryota</taxon>
        <taxon>Fungi</taxon>
        <taxon>Dikarya</taxon>
        <taxon>Ascomycota</taxon>
        <taxon>Pezizomycotina</taxon>
        <taxon>Sordariomycetes</taxon>
        <taxon>Sordariomycetidae</taxon>
        <taxon>Sordariales</taxon>
        <taxon>Chaetomiaceae</taxon>
        <taxon>Achaetomium</taxon>
    </lineage>
</organism>
<dbReference type="EMBL" id="MU860126">
    <property type="protein sequence ID" value="KAK4237703.1"/>
    <property type="molecule type" value="Genomic_DNA"/>
</dbReference>
<dbReference type="AlphaFoldDB" id="A0AAN7C936"/>
<name>A0AAN7C936_9PEZI</name>
<keyword evidence="1" id="KW-1133">Transmembrane helix</keyword>
<feature type="transmembrane region" description="Helical" evidence="1">
    <location>
        <begin position="150"/>
        <end position="172"/>
    </location>
</feature>
<reference evidence="3" key="1">
    <citation type="journal article" date="2023" name="Mol. Phylogenet. Evol.">
        <title>Genome-scale phylogeny and comparative genomics of the fungal order Sordariales.</title>
        <authorList>
            <person name="Hensen N."/>
            <person name="Bonometti L."/>
            <person name="Westerberg I."/>
            <person name="Brannstrom I.O."/>
            <person name="Guillou S."/>
            <person name="Cros-Aarteil S."/>
            <person name="Calhoun S."/>
            <person name="Haridas S."/>
            <person name="Kuo A."/>
            <person name="Mondo S."/>
            <person name="Pangilinan J."/>
            <person name="Riley R."/>
            <person name="LaButti K."/>
            <person name="Andreopoulos B."/>
            <person name="Lipzen A."/>
            <person name="Chen C."/>
            <person name="Yan M."/>
            <person name="Daum C."/>
            <person name="Ng V."/>
            <person name="Clum A."/>
            <person name="Steindorff A."/>
            <person name="Ohm R.A."/>
            <person name="Martin F."/>
            <person name="Silar P."/>
            <person name="Natvig D.O."/>
            <person name="Lalanne C."/>
            <person name="Gautier V."/>
            <person name="Ament-Velasquez S.L."/>
            <person name="Kruys A."/>
            <person name="Hutchinson M.I."/>
            <person name="Powell A.J."/>
            <person name="Barry K."/>
            <person name="Miller A.N."/>
            <person name="Grigoriev I.V."/>
            <person name="Debuchy R."/>
            <person name="Gladieux P."/>
            <person name="Hiltunen Thoren M."/>
            <person name="Johannesson H."/>
        </authorList>
    </citation>
    <scope>NUCLEOTIDE SEQUENCE</scope>
    <source>
        <strain evidence="3">CBS 532.94</strain>
    </source>
</reference>
<dbReference type="InterPro" id="IPR046529">
    <property type="entry name" value="DUF6594"/>
</dbReference>
<evidence type="ECO:0000313" key="3">
    <source>
        <dbReference type="EMBL" id="KAK4237703.1"/>
    </source>
</evidence>
<feature type="transmembrane region" description="Helical" evidence="1">
    <location>
        <begin position="179"/>
        <end position="198"/>
    </location>
</feature>
<feature type="transmembrane region" description="Helical" evidence="1">
    <location>
        <begin position="204"/>
        <end position="222"/>
    </location>
</feature>
<gene>
    <name evidence="3" type="ORF">C8A03DRAFT_44466</name>
</gene>
<proteinExistence type="predicted"/>
<reference evidence="3" key="2">
    <citation type="submission" date="2023-05" db="EMBL/GenBank/DDBJ databases">
        <authorList>
            <consortium name="Lawrence Berkeley National Laboratory"/>
            <person name="Steindorff A."/>
            <person name="Hensen N."/>
            <person name="Bonometti L."/>
            <person name="Westerberg I."/>
            <person name="Brannstrom I.O."/>
            <person name="Guillou S."/>
            <person name="Cros-Aarteil S."/>
            <person name="Calhoun S."/>
            <person name="Haridas S."/>
            <person name="Kuo A."/>
            <person name="Mondo S."/>
            <person name="Pangilinan J."/>
            <person name="Riley R."/>
            <person name="Labutti K."/>
            <person name="Andreopoulos B."/>
            <person name="Lipzen A."/>
            <person name="Chen C."/>
            <person name="Yanf M."/>
            <person name="Daum C."/>
            <person name="Ng V."/>
            <person name="Clum A."/>
            <person name="Ohm R."/>
            <person name="Martin F."/>
            <person name="Silar P."/>
            <person name="Natvig D."/>
            <person name="Lalanne C."/>
            <person name="Gautier V."/>
            <person name="Ament-Velasquez S.L."/>
            <person name="Kruys A."/>
            <person name="Hutchinson M.I."/>
            <person name="Powell A.J."/>
            <person name="Barry K."/>
            <person name="Miller A.N."/>
            <person name="Grigoriev I.V."/>
            <person name="Debuchy R."/>
            <person name="Gladieux P."/>
            <person name="Thoren M.H."/>
            <person name="Johannesson H."/>
        </authorList>
    </citation>
    <scope>NUCLEOTIDE SEQUENCE</scope>
    <source>
        <strain evidence="3">CBS 532.94</strain>
    </source>
</reference>
<accession>A0AAN7C936</accession>
<keyword evidence="4" id="KW-1185">Reference proteome</keyword>